<protein>
    <recommendedName>
        <fullName evidence="2">Fungal-type protein kinase domain-containing protein</fullName>
    </recommendedName>
</protein>
<keyword evidence="4" id="KW-1185">Reference proteome</keyword>
<dbReference type="InterPro" id="IPR040976">
    <property type="entry name" value="Pkinase_fungal"/>
</dbReference>
<dbReference type="Proteomes" id="UP000813824">
    <property type="component" value="Unassembled WGS sequence"/>
</dbReference>
<reference evidence="3" key="1">
    <citation type="journal article" date="2021" name="New Phytol.">
        <title>Evolutionary innovations through gain and loss of genes in the ectomycorrhizal Boletales.</title>
        <authorList>
            <person name="Wu G."/>
            <person name="Miyauchi S."/>
            <person name="Morin E."/>
            <person name="Kuo A."/>
            <person name="Drula E."/>
            <person name="Varga T."/>
            <person name="Kohler A."/>
            <person name="Feng B."/>
            <person name="Cao Y."/>
            <person name="Lipzen A."/>
            <person name="Daum C."/>
            <person name="Hundley H."/>
            <person name="Pangilinan J."/>
            <person name="Johnson J."/>
            <person name="Barry K."/>
            <person name="LaButti K."/>
            <person name="Ng V."/>
            <person name="Ahrendt S."/>
            <person name="Min B."/>
            <person name="Choi I.G."/>
            <person name="Park H."/>
            <person name="Plett J.M."/>
            <person name="Magnuson J."/>
            <person name="Spatafora J.W."/>
            <person name="Nagy L.G."/>
            <person name="Henrissat B."/>
            <person name="Grigoriev I.V."/>
            <person name="Yang Z.L."/>
            <person name="Xu J."/>
            <person name="Martin F.M."/>
        </authorList>
    </citation>
    <scope>NUCLEOTIDE SEQUENCE</scope>
    <source>
        <strain evidence="3">KKN 215</strain>
    </source>
</reference>
<dbReference type="PANTHER" id="PTHR38248:SF2">
    <property type="entry name" value="FUNK1 11"/>
    <property type="match status" value="1"/>
</dbReference>
<proteinExistence type="predicted"/>
<dbReference type="OrthoDB" id="5592585at2759"/>
<dbReference type="SUPFAM" id="SSF56112">
    <property type="entry name" value="Protein kinase-like (PK-like)"/>
    <property type="match status" value="1"/>
</dbReference>
<dbReference type="InterPro" id="IPR011009">
    <property type="entry name" value="Kinase-like_dom_sf"/>
</dbReference>
<dbReference type="AlphaFoldDB" id="A0A8K0XR89"/>
<gene>
    <name evidence="3" type="ORF">BXZ70DRAFT_54503</name>
</gene>
<feature type="domain" description="Fungal-type protein kinase" evidence="2">
    <location>
        <begin position="100"/>
        <end position="300"/>
    </location>
</feature>
<evidence type="ECO:0000313" key="3">
    <source>
        <dbReference type="EMBL" id="KAH8102119.1"/>
    </source>
</evidence>
<feature type="region of interest" description="Disordered" evidence="1">
    <location>
        <begin position="480"/>
        <end position="506"/>
    </location>
</feature>
<organism evidence="3 4">
    <name type="scientific">Cristinia sonorae</name>
    <dbReference type="NCBI Taxonomy" id="1940300"/>
    <lineage>
        <taxon>Eukaryota</taxon>
        <taxon>Fungi</taxon>
        <taxon>Dikarya</taxon>
        <taxon>Basidiomycota</taxon>
        <taxon>Agaricomycotina</taxon>
        <taxon>Agaricomycetes</taxon>
        <taxon>Agaricomycetidae</taxon>
        <taxon>Agaricales</taxon>
        <taxon>Pleurotineae</taxon>
        <taxon>Stephanosporaceae</taxon>
        <taxon>Cristinia</taxon>
    </lineage>
</organism>
<name>A0A8K0XR89_9AGAR</name>
<evidence type="ECO:0000259" key="2">
    <source>
        <dbReference type="Pfam" id="PF17667"/>
    </source>
</evidence>
<dbReference type="PANTHER" id="PTHR38248">
    <property type="entry name" value="FUNK1 6"/>
    <property type="match status" value="1"/>
</dbReference>
<feature type="domain" description="Fungal-type protein kinase" evidence="2">
    <location>
        <begin position="323"/>
        <end position="429"/>
    </location>
</feature>
<evidence type="ECO:0000313" key="4">
    <source>
        <dbReference type="Proteomes" id="UP000813824"/>
    </source>
</evidence>
<comment type="caution">
    <text evidence="3">The sequence shown here is derived from an EMBL/GenBank/DDBJ whole genome shotgun (WGS) entry which is preliminary data.</text>
</comment>
<sequence>MTDFWVGAISARLFLTDFMTPANGAAAPDDVLNAVTFENVPQESEAGVTKRDLYEPLVEAFNGQGIFSDRIQFFDTKKLNKQYEAFITNLDPTKLLSHDSAVSRETQGQLASYAAAQLARQHHLFLLSLFICGDYARFMRWDRSGVIVTERVNYREQPRLLAEFLWRFDQLDDDQLGFDPTARPATEDEKKLLRDAVTEHQNDETKRKHPDLHKALDEAGDYPFYSISVIPTASESDPTPIARRYIVKAPIHPPDSPVGRATRAYYGVDADTKELVCLKDYWRPIDNALPSDRWLEVAKYRSLCRTGNLRAYRRHWSVKELLYPLTSAVNSKELVTAIHNALECLIAAKEADVTVLHRDVSPGNVMLNKYGQGVLNDWDHAIMLNVVRVSASRRTGTWQFMSIALGRNPLKIHDILDDVESCFWVLLYQAIHHMPCPNDSGKHLKMFNEFDLNPVGGVLLETGGKGKRSYLSDPFDYHPTSSTTTNISPNRRLAQPMSSATQRRRTHPRSLTYSVTLWDWRDGQRETLSQISIRL</sequence>
<dbReference type="Gene3D" id="1.10.510.10">
    <property type="entry name" value="Transferase(Phosphotransferase) domain 1"/>
    <property type="match status" value="1"/>
</dbReference>
<accession>A0A8K0XR89</accession>
<evidence type="ECO:0000256" key="1">
    <source>
        <dbReference type="SAM" id="MobiDB-lite"/>
    </source>
</evidence>
<dbReference type="Pfam" id="PF17667">
    <property type="entry name" value="Pkinase_fungal"/>
    <property type="match status" value="2"/>
</dbReference>
<dbReference type="EMBL" id="JAEVFJ010000010">
    <property type="protein sequence ID" value="KAH8102119.1"/>
    <property type="molecule type" value="Genomic_DNA"/>
</dbReference>